<dbReference type="RefSeq" id="WP_211869955.1">
    <property type="nucleotide sequence ID" value="NZ_JAAEDI010000017.1"/>
</dbReference>
<evidence type="ECO:0000313" key="7">
    <source>
        <dbReference type="Proteomes" id="UP000698752"/>
    </source>
</evidence>
<feature type="chain" id="PRO_5045245941" evidence="4">
    <location>
        <begin position="22"/>
        <end position="522"/>
    </location>
</feature>
<evidence type="ECO:0000256" key="3">
    <source>
        <dbReference type="ARBA" id="ARBA00022729"/>
    </source>
</evidence>
<sequence length="522" mass="58395">MTRKRFFAATIALGFAMPAAAESVLRYAPSSDLATLDAMITTATTVGQHGSMVYDTLYSLDENREPRPQMVGQEEISPDGLTYRLTLRPNLRFHDGQPVTSEDVVASINRWMIRDTLGQLLKANLQSFSPDGPQTVVFQLHRPFPFLRLALGSIAGTQPLIMRRQDAQQDPFRPVTTAIGSGPFRFVQSRYMLGAGAVWERNQDYVPREEPVNGLAGGKRALIDRVEMRFIPDAATRGNALRRGEIDLIDQLPADMIPLLQRDRNVVVTRLAPLASVSYLRPNFLHPPFNDVRARRALALAVNQADFMAAGYGTQEWWRPGCFSFFGCDTPNGTEVGSEPYRQQNLERARQMLRESGYNGERIVLIGTTELPAQQALAEVAADALRRIGANVDLQLMDFAAVQARRLSKASPDAGGWNLTPSALSGTGMWTPLLNVTINTNCEQRNYLGWPCDENIERLRAAYAQEPDPARREAILEELARALWDFLPVILTGNYYSPFAWRREVTGVIRSSPLVFWNIEKR</sequence>
<dbReference type="EMBL" id="JAAEDI010000017">
    <property type="protein sequence ID" value="MBR0651290.1"/>
    <property type="molecule type" value="Genomic_DNA"/>
</dbReference>
<name>A0ABS5EJY7_9PROT</name>
<dbReference type="InterPro" id="IPR030678">
    <property type="entry name" value="Peptide/Ni-bd"/>
</dbReference>
<dbReference type="CDD" id="cd08502">
    <property type="entry name" value="PBP2_NikA_DppA_OppA_like_16"/>
    <property type="match status" value="1"/>
</dbReference>
<comment type="subcellular location">
    <subcellularLocation>
        <location evidence="1">Periplasm</location>
    </subcellularLocation>
</comment>
<proteinExistence type="inferred from homology"/>
<dbReference type="Gene3D" id="3.40.190.10">
    <property type="entry name" value="Periplasmic binding protein-like II"/>
    <property type="match status" value="1"/>
</dbReference>
<dbReference type="Proteomes" id="UP000698752">
    <property type="component" value="Unassembled WGS sequence"/>
</dbReference>
<dbReference type="InterPro" id="IPR000914">
    <property type="entry name" value="SBP_5_dom"/>
</dbReference>
<protein>
    <submittedName>
        <fullName evidence="6">ABC transporter substrate-binding protein</fullName>
    </submittedName>
</protein>
<dbReference type="PANTHER" id="PTHR30290:SF38">
    <property type="entry name" value="D,D-DIPEPTIDE-BINDING PERIPLASMIC PROTEIN DDPA-RELATED"/>
    <property type="match status" value="1"/>
</dbReference>
<accession>A0ABS5EJY7</accession>
<dbReference type="PANTHER" id="PTHR30290">
    <property type="entry name" value="PERIPLASMIC BINDING COMPONENT OF ABC TRANSPORTER"/>
    <property type="match status" value="1"/>
</dbReference>
<evidence type="ECO:0000256" key="2">
    <source>
        <dbReference type="ARBA" id="ARBA00005695"/>
    </source>
</evidence>
<evidence type="ECO:0000256" key="1">
    <source>
        <dbReference type="ARBA" id="ARBA00004418"/>
    </source>
</evidence>
<dbReference type="PIRSF" id="PIRSF002741">
    <property type="entry name" value="MppA"/>
    <property type="match status" value="1"/>
</dbReference>
<feature type="signal peptide" evidence="4">
    <location>
        <begin position="1"/>
        <end position="21"/>
    </location>
</feature>
<dbReference type="SUPFAM" id="SSF53850">
    <property type="entry name" value="Periplasmic binding protein-like II"/>
    <property type="match status" value="1"/>
</dbReference>
<feature type="domain" description="Solute-binding protein family 5" evidence="5">
    <location>
        <begin position="65"/>
        <end position="428"/>
    </location>
</feature>
<organism evidence="6 7">
    <name type="scientific">Neoroseomonas terrae</name>
    <dbReference type="NCBI Taxonomy" id="424799"/>
    <lineage>
        <taxon>Bacteria</taxon>
        <taxon>Pseudomonadati</taxon>
        <taxon>Pseudomonadota</taxon>
        <taxon>Alphaproteobacteria</taxon>
        <taxon>Acetobacterales</taxon>
        <taxon>Acetobacteraceae</taxon>
        <taxon>Neoroseomonas</taxon>
    </lineage>
</organism>
<comment type="similarity">
    <text evidence="2">Belongs to the bacterial solute-binding protein 5 family.</text>
</comment>
<gene>
    <name evidence="6" type="ORF">GXW78_16580</name>
</gene>
<evidence type="ECO:0000259" key="5">
    <source>
        <dbReference type="Pfam" id="PF00496"/>
    </source>
</evidence>
<keyword evidence="7" id="KW-1185">Reference proteome</keyword>
<dbReference type="Pfam" id="PF00496">
    <property type="entry name" value="SBP_bac_5"/>
    <property type="match status" value="1"/>
</dbReference>
<evidence type="ECO:0000256" key="4">
    <source>
        <dbReference type="SAM" id="SignalP"/>
    </source>
</evidence>
<dbReference type="Gene3D" id="3.10.105.10">
    <property type="entry name" value="Dipeptide-binding Protein, Domain 3"/>
    <property type="match status" value="1"/>
</dbReference>
<evidence type="ECO:0000313" key="6">
    <source>
        <dbReference type="EMBL" id="MBR0651290.1"/>
    </source>
</evidence>
<dbReference type="InterPro" id="IPR039424">
    <property type="entry name" value="SBP_5"/>
</dbReference>
<reference evidence="7" key="1">
    <citation type="journal article" date="2021" name="Syst. Appl. Microbiol.">
        <title>Roseomonas hellenica sp. nov., isolated from roots of wild-growing Alkanna tinctoria.</title>
        <authorList>
            <person name="Rat A."/>
            <person name="Naranjo H.D."/>
            <person name="Lebbe L."/>
            <person name="Cnockaert M."/>
            <person name="Krigas N."/>
            <person name="Grigoriadou K."/>
            <person name="Maloupa E."/>
            <person name="Willems A."/>
        </authorList>
    </citation>
    <scope>NUCLEOTIDE SEQUENCE [LARGE SCALE GENOMIC DNA]</scope>
    <source>
        <strain evidence="7">LMG 31159</strain>
    </source>
</reference>
<keyword evidence="3 4" id="KW-0732">Signal</keyword>
<comment type="caution">
    <text evidence="6">The sequence shown here is derived from an EMBL/GenBank/DDBJ whole genome shotgun (WGS) entry which is preliminary data.</text>
</comment>